<accession>A0A384JE11</accession>
<feature type="compositionally biased region" description="Basic and acidic residues" evidence="1">
    <location>
        <begin position="262"/>
        <end position="279"/>
    </location>
</feature>
<name>A0A384JE11_BOTFB</name>
<feature type="compositionally biased region" description="Basic and acidic residues" evidence="1">
    <location>
        <begin position="301"/>
        <end position="327"/>
    </location>
</feature>
<dbReference type="OrthoDB" id="3561599at2759"/>
<dbReference type="VEuPathDB" id="FungiDB:Bcin04g00650"/>
<gene>
    <name evidence="2" type="ORF">BCIN_04g00650</name>
</gene>
<dbReference type="RefSeq" id="XP_001554439.1">
    <property type="nucleotide sequence ID" value="XM_001554389.2"/>
</dbReference>
<feature type="region of interest" description="Disordered" evidence="1">
    <location>
        <begin position="112"/>
        <end position="452"/>
    </location>
</feature>
<reference evidence="2 3" key="2">
    <citation type="journal article" date="2012" name="Eukaryot. Cell">
        <title>Genome update of Botrytis cinerea strains B05.10 and T4.</title>
        <authorList>
            <person name="Staats M."/>
            <person name="van Kan J.A."/>
        </authorList>
    </citation>
    <scope>NUCLEOTIDE SEQUENCE [LARGE SCALE GENOMIC DNA]</scope>
    <source>
        <strain evidence="2 3">B05.10</strain>
    </source>
</reference>
<sequence>MSNSRGFEALTTTTGTSSHYIYFPAELNDRGKTVRRIIVFRKSKVEYANADQTTPEDRERVKCYVKVGTKSRNLIDEARTLDRYLSEEHDPRNKMNRVMTAWASKGWVFDAQGKPLPSSPSAPSEQPRARTDISKSTHPQTSSQPEKANKKRKDVKVGPFLVSETNSDSGSEIVSSNRNLLTSSRQTDAKNERNKPSKGPLKVSNSKIVSSKPPTLSRPTKANNEKSKPRKGPFLESDSESDPESLFVSQKKTCNPKSAVGGKERVGRGGERTAQDKMPIRSSLARELFPSDEDNDTAALESRRRPKTAERGKNADLTEPARKKMDTTDFAGGKSNDRERRGNSGLKRVETTGERSVGIARRRDDRSRSPGRIPKKPEVQRQRGEGSHNSSHPTEGVTVKKESRSTGKEHSSRPRGDELASNANIYRKSKSLYKGPKANWVEEDPNRAPTEKELRDMELEDAEKQWKKNGGGLF</sequence>
<keyword evidence="3" id="KW-1185">Reference proteome</keyword>
<feature type="compositionally biased region" description="Basic and acidic residues" evidence="1">
    <location>
        <begin position="398"/>
        <end position="418"/>
    </location>
</feature>
<evidence type="ECO:0000313" key="3">
    <source>
        <dbReference type="Proteomes" id="UP000001798"/>
    </source>
</evidence>
<reference evidence="2 3" key="1">
    <citation type="journal article" date="2011" name="PLoS Genet.">
        <title>Genomic analysis of the necrotrophic fungal pathogens Sclerotinia sclerotiorum and Botrytis cinerea.</title>
        <authorList>
            <person name="Amselem J."/>
            <person name="Cuomo C.A."/>
            <person name="van Kan J.A."/>
            <person name="Viaud M."/>
            <person name="Benito E.P."/>
            <person name="Couloux A."/>
            <person name="Coutinho P.M."/>
            <person name="de Vries R.P."/>
            <person name="Dyer P.S."/>
            <person name="Fillinger S."/>
            <person name="Fournier E."/>
            <person name="Gout L."/>
            <person name="Hahn M."/>
            <person name="Kohn L."/>
            <person name="Lapalu N."/>
            <person name="Plummer K.M."/>
            <person name="Pradier J.M."/>
            <person name="Quevillon E."/>
            <person name="Sharon A."/>
            <person name="Simon A."/>
            <person name="ten Have A."/>
            <person name="Tudzynski B."/>
            <person name="Tudzynski P."/>
            <person name="Wincker P."/>
            <person name="Andrew M."/>
            <person name="Anthouard V."/>
            <person name="Beever R.E."/>
            <person name="Beffa R."/>
            <person name="Benoit I."/>
            <person name="Bouzid O."/>
            <person name="Brault B."/>
            <person name="Chen Z."/>
            <person name="Choquer M."/>
            <person name="Collemare J."/>
            <person name="Cotton P."/>
            <person name="Danchin E.G."/>
            <person name="Da Silva C."/>
            <person name="Gautier A."/>
            <person name="Giraud C."/>
            <person name="Giraud T."/>
            <person name="Gonzalez C."/>
            <person name="Grossetete S."/>
            <person name="Guldener U."/>
            <person name="Henrissat B."/>
            <person name="Howlett B.J."/>
            <person name="Kodira C."/>
            <person name="Kretschmer M."/>
            <person name="Lappartient A."/>
            <person name="Leroch M."/>
            <person name="Levis C."/>
            <person name="Mauceli E."/>
            <person name="Neuveglise C."/>
            <person name="Oeser B."/>
            <person name="Pearson M."/>
            <person name="Poulain J."/>
            <person name="Poussereau N."/>
            <person name="Quesneville H."/>
            <person name="Rascle C."/>
            <person name="Schumacher J."/>
            <person name="Segurens B."/>
            <person name="Sexton A."/>
            <person name="Silva E."/>
            <person name="Sirven C."/>
            <person name="Soanes D.M."/>
            <person name="Talbot N.J."/>
            <person name="Templeton M."/>
            <person name="Yandava C."/>
            <person name="Yarden O."/>
            <person name="Zeng Q."/>
            <person name="Rollins J.A."/>
            <person name="Lebrun M.H."/>
            <person name="Dickman M."/>
        </authorList>
    </citation>
    <scope>NUCLEOTIDE SEQUENCE [LARGE SCALE GENOMIC DNA]</scope>
    <source>
        <strain evidence="2 3">B05.10</strain>
    </source>
</reference>
<evidence type="ECO:0000313" key="2">
    <source>
        <dbReference type="EMBL" id="ATZ48845.1"/>
    </source>
</evidence>
<dbReference type="Proteomes" id="UP000001798">
    <property type="component" value="Chromosome 4"/>
</dbReference>
<proteinExistence type="predicted"/>
<dbReference type="EMBL" id="CP009808">
    <property type="protein sequence ID" value="ATZ48845.1"/>
    <property type="molecule type" value="Genomic_DNA"/>
</dbReference>
<feature type="compositionally biased region" description="Polar residues" evidence="1">
    <location>
        <begin position="136"/>
        <end position="146"/>
    </location>
</feature>
<feature type="compositionally biased region" description="Basic and acidic residues" evidence="1">
    <location>
        <begin position="335"/>
        <end position="353"/>
    </location>
</feature>
<protein>
    <submittedName>
        <fullName evidence="2">Uncharacterized protein</fullName>
    </submittedName>
</protein>
<dbReference type="KEGG" id="bfu:BCIN_04g00650"/>
<reference evidence="2 3" key="3">
    <citation type="journal article" date="2017" name="Mol. Plant Pathol.">
        <title>A gapless genome sequence of the fungus Botrytis cinerea.</title>
        <authorList>
            <person name="Van Kan J.A."/>
            <person name="Stassen J.H."/>
            <person name="Mosbach A."/>
            <person name="Van Der Lee T.A."/>
            <person name="Faino L."/>
            <person name="Farmer A.D."/>
            <person name="Papasotiriou D.G."/>
            <person name="Zhou S."/>
            <person name="Seidl M.F."/>
            <person name="Cottam E."/>
            <person name="Edel D."/>
            <person name="Hahn M."/>
            <person name="Schwartz D.C."/>
            <person name="Dietrich R.A."/>
            <person name="Widdison S."/>
            <person name="Scalliet G."/>
        </authorList>
    </citation>
    <scope>NUCLEOTIDE SEQUENCE [LARGE SCALE GENOMIC DNA]</scope>
    <source>
        <strain evidence="2 3">B05.10</strain>
    </source>
</reference>
<feature type="compositionally biased region" description="Polar residues" evidence="1">
    <location>
        <begin position="163"/>
        <end position="186"/>
    </location>
</feature>
<dbReference type="AlphaFoldDB" id="A0A384JE11"/>
<dbReference type="GeneID" id="5434966"/>
<feature type="compositionally biased region" description="Basic and acidic residues" evidence="1">
    <location>
        <begin position="375"/>
        <end position="386"/>
    </location>
</feature>
<feature type="compositionally biased region" description="Polar residues" evidence="1">
    <location>
        <begin position="203"/>
        <end position="222"/>
    </location>
</feature>
<evidence type="ECO:0000256" key="1">
    <source>
        <dbReference type="SAM" id="MobiDB-lite"/>
    </source>
</evidence>
<organism evidence="2 3">
    <name type="scientific">Botryotinia fuckeliana (strain B05.10)</name>
    <name type="common">Noble rot fungus</name>
    <name type="synonym">Botrytis cinerea</name>
    <dbReference type="NCBI Taxonomy" id="332648"/>
    <lineage>
        <taxon>Eukaryota</taxon>
        <taxon>Fungi</taxon>
        <taxon>Dikarya</taxon>
        <taxon>Ascomycota</taxon>
        <taxon>Pezizomycotina</taxon>
        <taxon>Leotiomycetes</taxon>
        <taxon>Helotiales</taxon>
        <taxon>Sclerotiniaceae</taxon>
        <taxon>Botrytis</taxon>
    </lineage>
</organism>